<evidence type="ECO:0000256" key="1">
    <source>
        <dbReference type="SAM" id="MobiDB-lite"/>
    </source>
</evidence>
<gene>
    <name evidence="2" type="ORF">PSON_ATCC_30995.1.T1250059</name>
</gene>
<keyword evidence="3" id="KW-1185">Reference proteome</keyword>
<reference evidence="2" key="1">
    <citation type="submission" date="2021-01" db="EMBL/GenBank/DDBJ databases">
        <authorList>
            <consortium name="Genoscope - CEA"/>
            <person name="William W."/>
        </authorList>
    </citation>
    <scope>NUCLEOTIDE SEQUENCE</scope>
</reference>
<sequence>MQLIFDNTQIHKSPEQLRREKLDIKIKTIKADLAPGVVKYMMKTKNNEKLQTPLHNVEYHHPQTSKPQFNYLRTFQKMDLEPPVQLDEIREEKWSILSKNCKNILEKSRISLGKPNESHFFRRNSNDRVPSPQKQTKNNNKFLTRRQSIDLRIEDIKSPQQSPIEQKDVSPNPLGMKMDPFYVRFKKYYKKIGINQDEQPKHQKNKFQKLQKNSYSQDKIYKINSPQRQNQSYIFFPSIQCSPQTTQKCGFQKKKTQQQYLQDILALCNMAQNFQAEMKKDESQNYCELNQKVEYIRSEFNKYHSMINNDQDSTDNIEIK</sequence>
<evidence type="ECO:0000313" key="2">
    <source>
        <dbReference type="EMBL" id="CAD8120243.1"/>
    </source>
</evidence>
<feature type="region of interest" description="Disordered" evidence="1">
    <location>
        <begin position="116"/>
        <end position="140"/>
    </location>
</feature>
<organism evidence="2 3">
    <name type="scientific">Paramecium sonneborni</name>
    <dbReference type="NCBI Taxonomy" id="65129"/>
    <lineage>
        <taxon>Eukaryota</taxon>
        <taxon>Sar</taxon>
        <taxon>Alveolata</taxon>
        <taxon>Ciliophora</taxon>
        <taxon>Intramacronucleata</taxon>
        <taxon>Oligohymenophorea</taxon>
        <taxon>Peniculida</taxon>
        <taxon>Parameciidae</taxon>
        <taxon>Paramecium</taxon>
    </lineage>
</organism>
<proteinExistence type="predicted"/>
<accession>A0A8S1QY58</accession>
<protein>
    <submittedName>
        <fullName evidence="2">Uncharacterized protein</fullName>
    </submittedName>
</protein>
<dbReference type="AlphaFoldDB" id="A0A8S1QY58"/>
<feature type="compositionally biased region" description="Basic and acidic residues" evidence="1">
    <location>
        <begin position="116"/>
        <end position="126"/>
    </location>
</feature>
<dbReference type="Proteomes" id="UP000692954">
    <property type="component" value="Unassembled WGS sequence"/>
</dbReference>
<dbReference type="OrthoDB" id="300799at2759"/>
<dbReference type="EMBL" id="CAJJDN010000125">
    <property type="protein sequence ID" value="CAD8120243.1"/>
    <property type="molecule type" value="Genomic_DNA"/>
</dbReference>
<evidence type="ECO:0000313" key="3">
    <source>
        <dbReference type="Proteomes" id="UP000692954"/>
    </source>
</evidence>
<comment type="caution">
    <text evidence="2">The sequence shown here is derived from an EMBL/GenBank/DDBJ whole genome shotgun (WGS) entry which is preliminary data.</text>
</comment>
<name>A0A8S1QY58_9CILI</name>